<feature type="compositionally biased region" description="Basic residues" evidence="1">
    <location>
        <begin position="64"/>
        <end position="74"/>
    </location>
</feature>
<dbReference type="InterPro" id="IPR001660">
    <property type="entry name" value="SAM"/>
</dbReference>
<evidence type="ECO:0000256" key="1">
    <source>
        <dbReference type="SAM" id="MobiDB-lite"/>
    </source>
</evidence>
<evidence type="ECO:0000313" key="3">
    <source>
        <dbReference type="EMBL" id="RWS25465.1"/>
    </source>
</evidence>
<dbReference type="Pfam" id="PF00536">
    <property type="entry name" value="SAM_1"/>
    <property type="match status" value="1"/>
</dbReference>
<feature type="region of interest" description="Disordered" evidence="1">
    <location>
        <begin position="136"/>
        <end position="160"/>
    </location>
</feature>
<feature type="region of interest" description="Disordered" evidence="1">
    <location>
        <begin position="688"/>
        <end position="713"/>
    </location>
</feature>
<feature type="region of interest" description="Disordered" evidence="1">
    <location>
        <begin position="1"/>
        <end position="23"/>
    </location>
</feature>
<evidence type="ECO:0000313" key="4">
    <source>
        <dbReference type="Proteomes" id="UP000288716"/>
    </source>
</evidence>
<sequence>MVVNTQQQQSQNKTDSGNKIASIRSRARRISAFELEEFFARQSDENGKNVTGNENRKMTTLQALKKKKKKKLQKSFHSTPDIQQELLMEQQKEQNARKEEQNKKRLSTSQEDINHLKNQLTVFAETLTLQNGKIVQSEEAQSRVPPPTYPPPPPPANDHKQNHLSIVVKVDVGSKPTKSDYANFAQLQNEAQKSQSIQPLSSFKPPPAPPSDTDSAETTPKAVRTSVDSAKQQSAQQQPAGILRKVKHPNTKGTTPSLYSRQDTMESLDDEPILQQPFIPDPDYSSTDDDADTPTNASSRDMSTFKATTTNNVSSAMTQSFPGATVVDQMSHRTSIQNQQSVKSLTCDKTGDTNDKKTTVKVQNGSAAAEIAMSIKQLAASPSKLKKVIDTEKSFKTEETLECKMQDMSLKQSSEPVNKVKESIQIFERRSSLSSENGSISAPITKPKKEMTTSQIAANNAAANNLRMSKSCFEVDCCDNSSSGVSSDVDGDAYTHQPHSLGAIICEKVTNPLPTLAKHQQMQTLNRRNSAIVSEKIANLMAQTQQITKQQLIAEQTKQQLQTVQKVPVQTQQRRASIACPTEASAVTQSMLTATMAPISTVTVTTVPVTAPVTTAAKAAPTMTKTWSEISSAIRAAKGEPVATTATKSGTSQAKMKKAPESGAIRVQVDSLGLAAVNEVDVLAELVPPPPEFAAPPPHAQQSGDHKLHNQQALKLQQQLRMSQRQSPLPKKEEIRILTPQPHHTQQLHVIHKPTPTAAPVQQTHQRIAAENQSILRKSSTPPPPPPPEFSDTSAAARLGIAMHQHPNAHQSMNLQYHHPYMQHQNYQQQHQFATLTRYCGKQSQLSAKTGPQYNPKHYVTLSRVGGGLDPAMSCAAANAQQYLYQSNHHMQSHPNYQQFATLTRNSRSGTSTPVANTSSLYSDYTRLTVQNRLLRQQLPYQSAAAQPTCQQSQEMQAQQTAAKMQQSGQSMIVHPPQPSQPPPPGPPPSLQKHYPMAYQRKSIVDWIPEDVCDWLVSIGMIEHKNKFEYISGMKLLRLDNNDLMGIGIRQGQHRGYILEKVKQHLHYQQQYPPSSQ</sequence>
<dbReference type="SUPFAM" id="SSF47769">
    <property type="entry name" value="SAM/Pointed domain"/>
    <property type="match status" value="1"/>
</dbReference>
<keyword evidence="4" id="KW-1185">Reference proteome</keyword>
<dbReference type="InterPro" id="IPR013761">
    <property type="entry name" value="SAM/pointed_sf"/>
</dbReference>
<reference evidence="3 4" key="1">
    <citation type="journal article" date="2018" name="Gigascience">
        <title>Genomes of trombidid mites reveal novel predicted allergens and laterally-transferred genes associated with secondary metabolism.</title>
        <authorList>
            <person name="Dong X."/>
            <person name="Chaisiri K."/>
            <person name="Xia D."/>
            <person name="Armstrong S.D."/>
            <person name="Fang Y."/>
            <person name="Donnelly M.J."/>
            <person name="Kadowaki T."/>
            <person name="McGarry J.W."/>
            <person name="Darby A.C."/>
            <person name="Makepeace B.L."/>
        </authorList>
    </citation>
    <scope>NUCLEOTIDE SEQUENCE [LARGE SCALE GENOMIC DNA]</scope>
    <source>
        <strain evidence="3">UoL-UT</strain>
    </source>
</reference>
<feature type="compositionally biased region" description="Pro residues" evidence="1">
    <location>
        <begin position="144"/>
        <end position="156"/>
    </location>
</feature>
<feature type="compositionally biased region" description="Low complexity" evidence="1">
    <location>
        <begin position="951"/>
        <end position="967"/>
    </location>
</feature>
<dbReference type="SMART" id="SM00454">
    <property type="entry name" value="SAM"/>
    <property type="match status" value="1"/>
</dbReference>
<feature type="compositionally biased region" description="Basic and acidic residues" evidence="1">
    <location>
        <begin position="90"/>
        <end position="103"/>
    </location>
</feature>
<name>A0A443SD85_9ACAR</name>
<dbReference type="PROSITE" id="PS50105">
    <property type="entry name" value="SAM_DOMAIN"/>
    <property type="match status" value="1"/>
</dbReference>
<dbReference type="Proteomes" id="UP000288716">
    <property type="component" value="Unassembled WGS sequence"/>
</dbReference>
<feature type="region of interest" description="Disordered" evidence="1">
    <location>
        <begin position="44"/>
        <end position="112"/>
    </location>
</feature>
<dbReference type="AlphaFoldDB" id="A0A443SD85"/>
<feature type="compositionally biased region" description="Polar residues" evidence="1">
    <location>
        <begin position="251"/>
        <end position="262"/>
    </location>
</feature>
<dbReference type="VEuPathDB" id="VectorBase:LDEU006575"/>
<evidence type="ECO:0000259" key="2">
    <source>
        <dbReference type="PROSITE" id="PS50105"/>
    </source>
</evidence>
<gene>
    <name evidence="3" type="ORF">B4U80_13075</name>
</gene>
<proteinExistence type="predicted"/>
<protein>
    <recommendedName>
        <fullName evidence="2">SAM domain-containing protein</fullName>
    </recommendedName>
</protein>
<comment type="caution">
    <text evidence="3">The sequence shown here is derived from an EMBL/GenBank/DDBJ whole genome shotgun (WGS) entry which is preliminary data.</text>
</comment>
<feature type="compositionally biased region" description="Pro residues" evidence="1">
    <location>
        <begin position="688"/>
        <end position="699"/>
    </location>
</feature>
<feature type="region of interest" description="Disordered" evidence="1">
    <location>
        <begin position="950"/>
        <end position="994"/>
    </location>
</feature>
<dbReference type="EMBL" id="NCKV01003684">
    <property type="protein sequence ID" value="RWS25465.1"/>
    <property type="molecule type" value="Genomic_DNA"/>
</dbReference>
<feature type="domain" description="SAM" evidence="2">
    <location>
        <begin position="1007"/>
        <end position="1068"/>
    </location>
</feature>
<dbReference type="Gene3D" id="1.10.150.50">
    <property type="entry name" value="Transcription Factor, Ets-1"/>
    <property type="match status" value="1"/>
</dbReference>
<feature type="compositionally biased region" description="Low complexity" evidence="1">
    <location>
        <begin position="229"/>
        <end position="238"/>
    </location>
</feature>
<feature type="region of interest" description="Disordered" evidence="1">
    <location>
        <begin position="190"/>
        <end position="302"/>
    </location>
</feature>
<dbReference type="OrthoDB" id="445896at2759"/>
<feature type="compositionally biased region" description="Pro residues" evidence="1">
    <location>
        <begin position="976"/>
        <end position="990"/>
    </location>
</feature>
<feature type="compositionally biased region" description="Polar residues" evidence="1">
    <location>
        <begin position="1"/>
        <end position="19"/>
    </location>
</feature>
<accession>A0A443SD85</accession>
<organism evidence="3 4">
    <name type="scientific">Leptotrombidium deliense</name>
    <dbReference type="NCBI Taxonomy" id="299467"/>
    <lineage>
        <taxon>Eukaryota</taxon>
        <taxon>Metazoa</taxon>
        <taxon>Ecdysozoa</taxon>
        <taxon>Arthropoda</taxon>
        <taxon>Chelicerata</taxon>
        <taxon>Arachnida</taxon>
        <taxon>Acari</taxon>
        <taxon>Acariformes</taxon>
        <taxon>Trombidiformes</taxon>
        <taxon>Prostigmata</taxon>
        <taxon>Anystina</taxon>
        <taxon>Parasitengona</taxon>
        <taxon>Trombiculoidea</taxon>
        <taxon>Trombiculidae</taxon>
        <taxon>Leptotrombidium</taxon>
    </lineage>
</organism>
<dbReference type="STRING" id="299467.A0A443SD85"/>